<keyword evidence="3" id="KW-0964">Secreted</keyword>
<dbReference type="Pfam" id="PF00048">
    <property type="entry name" value="IL8"/>
    <property type="match status" value="1"/>
</dbReference>
<dbReference type="OMA" id="FFYISRQ"/>
<dbReference type="GO" id="GO:0008009">
    <property type="term" value="F:chemokine activity"/>
    <property type="evidence" value="ECO:0007669"/>
    <property type="project" value="InterPro"/>
</dbReference>
<evidence type="ECO:0000313" key="7">
    <source>
        <dbReference type="Ensembl" id="ENSOABP00000005134.2"/>
    </source>
</evidence>
<dbReference type="PANTHER" id="PTHR12015:SF183">
    <property type="entry name" value="C-C MOTIF CHEMOKINE 3"/>
    <property type="match status" value="1"/>
</dbReference>
<evidence type="ECO:0000256" key="4">
    <source>
        <dbReference type="ARBA" id="ARBA00022729"/>
    </source>
</evidence>
<feature type="signal peptide" evidence="5">
    <location>
        <begin position="1"/>
        <end position="23"/>
    </location>
</feature>
<feature type="domain" description="Chemokine interleukin-8-like" evidence="6">
    <location>
        <begin position="29"/>
        <end position="87"/>
    </location>
</feature>
<dbReference type="CDD" id="cd00272">
    <property type="entry name" value="Chemokine_CC"/>
    <property type="match status" value="1"/>
</dbReference>
<dbReference type="SMART" id="SM00199">
    <property type="entry name" value="SCY"/>
    <property type="match status" value="1"/>
</dbReference>
<dbReference type="GO" id="GO:0005615">
    <property type="term" value="C:extracellular space"/>
    <property type="evidence" value="ECO:0007669"/>
    <property type="project" value="UniProtKB-KW"/>
</dbReference>
<sequence length="135" mass="14456">MAAPRLALSVVVLMLAVIAVTEGMRGAGPKKCCFRFNDQEVPKGRVVGYIKTSQRCSKPAILLNTVAGRQLCVRPSAPWVKQLISYLDAKAVPGQSSAETLIHCCNTKPTNKLQDGRSSSRSVCGCAHAGCHRCD</sequence>
<evidence type="ECO:0000256" key="2">
    <source>
        <dbReference type="ARBA" id="ARBA00022514"/>
    </source>
</evidence>
<reference evidence="7" key="1">
    <citation type="submission" date="2025-08" db="UniProtKB">
        <authorList>
            <consortium name="Ensembl"/>
        </authorList>
    </citation>
    <scope>IDENTIFICATION</scope>
</reference>
<dbReference type="Ensembl" id="ENSOABT00000005317.2">
    <property type="protein sequence ID" value="ENSOABP00000005134.2"/>
    <property type="gene ID" value="ENSOABG00000002875.2"/>
</dbReference>
<evidence type="ECO:0000256" key="5">
    <source>
        <dbReference type="SAM" id="SignalP"/>
    </source>
</evidence>
<dbReference type="PANTHER" id="PTHR12015">
    <property type="entry name" value="SMALL INDUCIBLE CYTOKINE A"/>
    <property type="match status" value="1"/>
</dbReference>
<feature type="chain" id="PRO_5044275560" description="Chemokine interleukin-8-like domain-containing protein" evidence="5">
    <location>
        <begin position="24"/>
        <end position="135"/>
    </location>
</feature>
<dbReference type="Proteomes" id="UP000472276">
    <property type="component" value="Unassembled WGS sequence"/>
</dbReference>
<dbReference type="AlphaFoldDB" id="A0A668S0L0"/>
<dbReference type="GO" id="GO:0006955">
    <property type="term" value="P:immune response"/>
    <property type="evidence" value="ECO:0007669"/>
    <property type="project" value="InterPro"/>
</dbReference>
<dbReference type="InterPro" id="IPR001811">
    <property type="entry name" value="Chemokine_IL8-like_dom"/>
</dbReference>
<accession>A0A668S0L0</accession>
<evidence type="ECO:0000259" key="6">
    <source>
        <dbReference type="SMART" id="SM00199"/>
    </source>
</evidence>
<name>A0A668S0L0_OREAU</name>
<dbReference type="Gene3D" id="2.40.50.40">
    <property type="match status" value="1"/>
</dbReference>
<keyword evidence="8" id="KW-1185">Reference proteome</keyword>
<gene>
    <name evidence="7" type="primary">LOC116322501</name>
</gene>
<evidence type="ECO:0000313" key="8">
    <source>
        <dbReference type="Proteomes" id="UP000472276"/>
    </source>
</evidence>
<reference evidence="7" key="2">
    <citation type="submission" date="2025-09" db="UniProtKB">
        <authorList>
            <consortium name="Ensembl"/>
        </authorList>
    </citation>
    <scope>IDENTIFICATION</scope>
</reference>
<comment type="subcellular location">
    <subcellularLocation>
        <location evidence="1">Secreted</location>
    </subcellularLocation>
</comment>
<protein>
    <recommendedName>
        <fullName evidence="6">Chemokine interleukin-8-like domain-containing protein</fullName>
    </recommendedName>
</protein>
<keyword evidence="2" id="KW-0202">Cytokine</keyword>
<dbReference type="InterPro" id="IPR039809">
    <property type="entry name" value="Chemokine_b/g/d"/>
</dbReference>
<proteinExistence type="predicted"/>
<evidence type="ECO:0000256" key="3">
    <source>
        <dbReference type="ARBA" id="ARBA00022525"/>
    </source>
</evidence>
<organism evidence="7 8">
    <name type="scientific">Oreochromis aureus</name>
    <name type="common">Israeli tilapia</name>
    <name type="synonym">Chromis aureus</name>
    <dbReference type="NCBI Taxonomy" id="47969"/>
    <lineage>
        <taxon>Eukaryota</taxon>
        <taxon>Metazoa</taxon>
        <taxon>Chordata</taxon>
        <taxon>Craniata</taxon>
        <taxon>Vertebrata</taxon>
        <taxon>Euteleostomi</taxon>
        <taxon>Actinopterygii</taxon>
        <taxon>Neopterygii</taxon>
        <taxon>Teleostei</taxon>
        <taxon>Neoteleostei</taxon>
        <taxon>Acanthomorphata</taxon>
        <taxon>Ovalentaria</taxon>
        <taxon>Cichlomorphae</taxon>
        <taxon>Cichliformes</taxon>
        <taxon>Cichlidae</taxon>
        <taxon>African cichlids</taxon>
        <taxon>Pseudocrenilabrinae</taxon>
        <taxon>Oreochromini</taxon>
        <taxon>Oreochromis</taxon>
    </lineage>
</organism>
<dbReference type="InterPro" id="IPR036048">
    <property type="entry name" value="Interleukin_8-like_sf"/>
</dbReference>
<keyword evidence="4 5" id="KW-0732">Signal</keyword>
<evidence type="ECO:0000256" key="1">
    <source>
        <dbReference type="ARBA" id="ARBA00004613"/>
    </source>
</evidence>
<dbReference type="SUPFAM" id="SSF54117">
    <property type="entry name" value="Interleukin 8-like chemokines"/>
    <property type="match status" value="1"/>
</dbReference>